<evidence type="ECO:0000256" key="4">
    <source>
        <dbReference type="ARBA" id="ARBA00022553"/>
    </source>
</evidence>
<keyword evidence="8 11" id="KW-1133">Transmembrane helix</keyword>
<dbReference type="PROSITE" id="PS50109">
    <property type="entry name" value="HIS_KIN"/>
    <property type="match status" value="1"/>
</dbReference>
<dbReference type="SUPFAM" id="SSF55874">
    <property type="entry name" value="ATPase domain of HSP90 chaperone/DNA topoisomerase II/histidine kinase"/>
    <property type="match status" value="1"/>
</dbReference>
<keyword evidence="10 11" id="KW-0472">Membrane</keyword>
<dbReference type="EC" id="2.7.13.3" evidence="3"/>
<dbReference type="SMART" id="SM00387">
    <property type="entry name" value="HATPase_c"/>
    <property type="match status" value="1"/>
</dbReference>
<dbReference type="PANTHER" id="PTHR45436:SF15">
    <property type="entry name" value="SENSOR HISTIDINE KINASE CUSS"/>
    <property type="match status" value="1"/>
</dbReference>
<dbReference type="GO" id="GO:0005886">
    <property type="term" value="C:plasma membrane"/>
    <property type="evidence" value="ECO:0007669"/>
    <property type="project" value="TreeGrafter"/>
</dbReference>
<comment type="catalytic activity">
    <reaction evidence="1">
        <text>ATP + protein L-histidine = ADP + protein N-phospho-L-histidine.</text>
        <dbReference type="EC" id="2.7.13.3"/>
    </reaction>
</comment>
<evidence type="ECO:0000256" key="1">
    <source>
        <dbReference type="ARBA" id="ARBA00000085"/>
    </source>
</evidence>
<keyword evidence="7 13" id="KW-0418">Kinase</keyword>
<feature type="transmembrane region" description="Helical" evidence="11">
    <location>
        <begin position="141"/>
        <end position="164"/>
    </location>
</feature>
<accession>A0A7M1S6L0</accession>
<dbReference type="InterPro" id="IPR036890">
    <property type="entry name" value="HATPase_C_sf"/>
</dbReference>
<evidence type="ECO:0000256" key="10">
    <source>
        <dbReference type="ARBA" id="ARBA00023136"/>
    </source>
</evidence>
<protein>
    <recommendedName>
        <fullName evidence="3">histidine kinase</fullName>
        <ecNumber evidence="3">2.7.13.3</ecNumber>
    </recommendedName>
</protein>
<dbReference type="Proteomes" id="UP000595074">
    <property type="component" value="Chromosome"/>
</dbReference>
<dbReference type="InterPro" id="IPR003594">
    <property type="entry name" value="HATPase_dom"/>
</dbReference>
<dbReference type="AlphaFoldDB" id="A0A7M1S6L0"/>
<dbReference type="InterPro" id="IPR036097">
    <property type="entry name" value="HisK_dim/P_sf"/>
</dbReference>
<dbReference type="InterPro" id="IPR050428">
    <property type="entry name" value="TCS_sensor_his_kinase"/>
</dbReference>
<keyword evidence="4" id="KW-0597">Phosphoprotein</keyword>
<sequence length="381" mass="43149">MNDLEKRSFYSFLGLYIVSSFFFISLIGFWYYTAQKHALENEIHYKLEHLADQKAGELITAHMHDRPVKKTVVPKDVIMALIDTEGNVVSGRLVDPNMEIKPGYLTLEDYNIFISDAPREHMGIAYVVVQSNTLKGELQRLGSSVLLAVGIVSFVVMVIAWILARLFMKPVHQRVTQIERFINDITHELNTPITSLSMSAAQALKAGECTTKILNNISISTKQLYDIYRSLTYLNFSSRKEIAEPLDIKDVLEESVAYYRPLAEIKRIEFKVDARETKSIIPRSQLTLLFGNLISNAIKYSSPRSNIIISLRNRILRITDEGIGIEAEKQKEIFEKFKRGTEYSGGFGVGLSIVKSICDEHGIGIELDSIPGKGTEFRLYL</sequence>
<proteinExistence type="predicted"/>
<evidence type="ECO:0000259" key="12">
    <source>
        <dbReference type="PROSITE" id="PS50109"/>
    </source>
</evidence>
<keyword evidence="5" id="KW-0808">Transferase</keyword>
<evidence type="ECO:0000256" key="3">
    <source>
        <dbReference type="ARBA" id="ARBA00012438"/>
    </source>
</evidence>
<dbReference type="InterPro" id="IPR004358">
    <property type="entry name" value="Sig_transdc_His_kin-like_C"/>
</dbReference>
<evidence type="ECO:0000256" key="8">
    <source>
        <dbReference type="ARBA" id="ARBA00022989"/>
    </source>
</evidence>
<keyword evidence="14" id="KW-1185">Reference proteome</keyword>
<gene>
    <name evidence="13" type="ORF">IMZ28_06470</name>
</gene>
<evidence type="ECO:0000256" key="11">
    <source>
        <dbReference type="SAM" id="Phobius"/>
    </source>
</evidence>
<feature type="domain" description="Histidine kinase" evidence="12">
    <location>
        <begin position="184"/>
        <end position="381"/>
    </location>
</feature>
<reference evidence="13 14" key="1">
    <citation type="submission" date="2020-10" db="EMBL/GenBank/DDBJ databases">
        <title>The genome of sulfurovum sp.</title>
        <authorList>
            <person name="Xie S."/>
            <person name="Shao Z."/>
            <person name="Jiang L."/>
        </authorList>
    </citation>
    <scope>NUCLEOTIDE SEQUENCE [LARGE SCALE GENOMIC DNA]</scope>
    <source>
        <strain evidence="13 14">ST-419</strain>
    </source>
</reference>
<keyword evidence="6 11" id="KW-0812">Transmembrane</keyword>
<dbReference type="EMBL" id="CP063164">
    <property type="protein sequence ID" value="QOR62998.1"/>
    <property type="molecule type" value="Genomic_DNA"/>
</dbReference>
<comment type="subcellular location">
    <subcellularLocation>
        <location evidence="2">Membrane</location>
        <topology evidence="2">Multi-pass membrane protein</topology>
    </subcellularLocation>
</comment>
<dbReference type="GO" id="GO:0000155">
    <property type="term" value="F:phosphorelay sensor kinase activity"/>
    <property type="evidence" value="ECO:0007669"/>
    <property type="project" value="InterPro"/>
</dbReference>
<dbReference type="PRINTS" id="PR00344">
    <property type="entry name" value="BCTRLSENSOR"/>
</dbReference>
<dbReference type="InterPro" id="IPR003661">
    <property type="entry name" value="HisK_dim/P_dom"/>
</dbReference>
<dbReference type="PANTHER" id="PTHR45436">
    <property type="entry name" value="SENSOR HISTIDINE KINASE YKOH"/>
    <property type="match status" value="1"/>
</dbReference>
<keyword evidence="9" id="KW-0902">Two-component regulatory system</keyword>
<dbReference type="CDD" id="cd00082">
    <property type="entry name" value="HisKA"/>
    <property type="match status" value="1"/>
</dbReference>
<dbReference type="KEGG" id="sinu:IMZ28_06470"/>
<evidence type="ECO:0000256" key="6">
    <source>
        <dbReference type="ARBA" id="ARBA00022692"/>
    </source>
</evidence>
<evidence type="ECO:0000256" key="7">
    <source>
        <dbReference type="ARBA" id="ARBA00022777"/>
    </source>
</evidence>
<dbReference type="Gene3D" id="3.30.565.10">
    <property type="entry name" value="Histidine kinase-like ATPase, C-terminal domain"/>
    <property type="match status" value="1"/>
</dbReference>
<evidence type="ECO:0000256" key="2">
    <source>
        <dbReference type="ARBA" id="ARBA00004141"/>
    </source>
</evidence>
<dbReference type="Pfam" id="PF02518">
    <property type="entry name" value="HATPase_c"/>
    <property type="match status" value="1"/>
</dbReference>
<dbReference type="InterPro" id="IPR005467">
    <property type="entry name" value="His_kinase_dom"/>
</dbReference>
<dbReference type="Gene3D" id="1.10.287.130">
    <property type="match status" value="1"/>
</dbReference>
<dbReference type="CDD" id="cd00075">
    <property type="entry name" value="HATPase"/>
    <property type="match status" value="1"/>
</dbReference>
<evidence type="ECO:0000313" key="14">
    <source>
        <dbReference type="Proteomes" id="UP000595074"/>
    </source>
</evidence>
<evidence type="ECO:0000256" key="9">
    <source>
        <dbReference type="ARBA" id="ARBA00023012"/>
    </source>
</evidence>
<evidence type="ECO:0000313" key="13">
    <source>
        <dbReference type="EMBL" id="QOR62998.1"/>
    </source>
</evidence>
<evidence type="ECO:0000256" key="5">
    <source>
        <dbReference type="ARBA" id="ARBA00022679"/>
    </source>
</evidence>
<dbReference type="SUPFAM" id="SSF47384">
    <property type="entry name" value="Homodimeric domain of signal transducing histidine kinase"/>
    <property type="match status" value="1"/>
</dbReference>
<feature type="transmembrane region" description="Helical" evidence="11">
    <location>
        <begin position="12"/>
        <end position="32"/>
    </location>
</feature>
<organism evidence="13 14">
    <name type="scientific">Sulfurovum indicum</name>
    <dbReference type="NCBI Taxonomy" id="2779528"/>
    <lineage>
        <taxon>Bacteria</taxon>
        <taxon>Pseudomonadati</taxon>
        <taxon>Campylobacterota</taxon>
        <taxon>Epsilonproteobacteria</taxon>
        <taxon>Campylobacterales</taxon>
        <taxon>Sulfurovaceae</taxon>
        <taxon>Sulfurovum</taxon>
    </lineage>
</organism>
<name>A0A7M1S6L0_9BACT</name>